<dbReference type="InterPro" id="IPR036425">
    <property type="entry name" value="MoaB/Mog-like_dom_sf"/>
</dbReference>
<dbReference type="EMBL" id="JBHTON010000045">
    <property type="protein sequence ID" value="MFD1485861.1"/>
    <property type="molecule type" value="Genomic_DNA"/>
</dbReference>
<proteinExistence type="inferred from homology"/>
<evidence type="ECO:0000259" key="3">
    <source>
        <dbReference type="SMART" id="SM00852"/>
    </source>
</evidence>
<dbReference type="Pfam" id="PF00994">
    <property type="entry name" value="MoCF_biosynth"/>
    <property type="match status" value="1"/>
</dbReference>
<dbReference type="SMART" id="SM00852">
    <property type="entry name" value="MoCF_biosynth"/>
    <property type="match status" value="1"/>
</dbReference>
<dbReference type="InterPro" id="IPR012245">
    <property type="entry name" value="MoaB"/>
</dbReference>
<comment type="caution">
    <text evidence="4">The sequence shown here is derived from an EMBL/GenBank/DDBJ whole genome shotgun (WGS) entry which is preliminary data.</text>
</comment>
<dbReference type="Proteomes" id="UP001597252">
    <property type="component" value="Unassembled WGS sequence"/>
</dbReference>
<dbReference type="InterPro" id="IPR001453">
    <property type="entry name" value="MoaB/Mog_dom"/>
</dbReference>
<evidence type="ECO:0000313" key="5">
    <source>
        <dbReference type="Proteomes" id="UP001597252"/>
    </source>
</evidence>
<dbReference type="CDD" id="cd00886">
    <property type="entry name" value="MogA_MoaB"/>
    <property type="match status" value="1"/>
</dbReference>
<keyword evidence="2" id="KW-0501">Molybdenum cofactor biosynthesis</keyword>
<dbReference type="PIRSF" id="PIRSF006443">
    <property type="entry name" value="MoaB"/>
    <property type="match status" value="1"/>
</dbReference>
<dbReference type="PANTHER" id="PTHR43232:SF2">
    <property type="entry name" value="MOLYBDENUM COFACTOR BIOSYNTHESIS PROTEIN B"/>
    <property type="match status" value="1"/>
</dbReference>
<protein>
    <recommendedName>
        <fullName evidence="1 2">Molybdenum cofactor biosynthesis protein B</fullName>
    </recommendedName>
</protein>
<dbReference type="SUPFAM" id="SSF53218">
    <property type="entry name" value="Molybdenum cofactor biosynthesis proteins"/>
    <property type="match status" value="1"/>
</dbReference>
<evidence type="ECO:0000256" key="1">
    <source>
        <dbReference type="ARBA" id="ARBA00015262"/>
    </source>
</evidence>
<name>A0ABW4EAY9_9LACO</name>
<evidence type="ECO:0000313" key="4">
    <source>
        <dbReference type="EMBL" id="MFD1485861.1"/>
    </source>
</evidence>
<gene>
    <name evidence="4" type="ORF">ACFQ5J_11550</name>
</gene>
<comment type="pathway">
    <text evidence="2">Cofactor biosynthesis; molybdopterin biosynthesis.</text>
</comment>
<comment type="function">
    <text evidence="2">May be involved in the biosynthesis of molybdopterin.</text>
</comment>
<feature type="domain" description="MoaB/Mog" evidence="3">
    <location>
        <begin position="5"/>
        <end position="149"/>
    </location>
</feature>
<evidence type="ECO:0000256" key="2">
    <source>
        <dbReference type="PIRNR" id="PIRNR006443"/>
    </source>
</evidence>
<sequence length="160" mass="17028">MAKFGVITVSDTRTLLTDSGGEYLITTLAKAGHNITVRHIVKDDTNQIQAAFANCDAQPLDAILVTGGTGIALRDVTIEALMPKMAKTIPGFGEYFRQLSLAEVGLKALASRAEAGVSAHAHLVYLLPGSPNACQTALEQIILPDLDHLLKELTKNVHPS</sequence>
<dbReference type="RefSeq" id="WP_125753838.1">
    <property type="nucleotide sequence ID" value="NZ_JBHTON010000045.1"/>
</dbReference>
<comment type="similarity">
    <text evidence="2">Belongs to the MoaB/Mog family.</text>
</comment>
<keyword evidence="5" id="KW-1185">Reference proteome</keyword>
<dbReference type="Gene3D" id="3.40.980.10">
    <property type="entry name" value="MoaB/Mog-like domain"/>
    <property type="match status" value="1"/>
</dbReference>
<dbReference type="PANTHER" id="PTHR43232">
    <property type="entry name" value="MOLYBDENUM COFACTOR BIOSYNTHESIS PROTEIN B"/>
    <property type="match status" value="1"/>
</dbReference>
<reference evidence="5" key="1">
    <citation type="journal article" date="2019" name="Int. J. Syst. Evol. Microbiol.">
        <title>The Global Catalogue of Microorganisms (GCM) 10K type strain sequencing project: providing services to taxonomists for standard genome sequencing and annotation.</title>
        <authorList>
            <consortium name="The Broad Institute Genomics Platform"/>
            <consortium name="The Broad Institute Genome Sequencing Center for Infectious Disease"/>
            <person name="Wu L."/>
            <person name="Ma J."/>
        </authorList>
    </citation>
    <scope>NUCLEOTIDE SEQUENCE [LARGE SCALE GENOMIC DNA]</scope>
    <source>
        <strain evidence="5">CCM 8903</strain>
    </source>
</reference>
<accession>A0ABW4EAY9</accession>
<dbReference type="NCBIfam" id="TIGR00177">
    <property type="entry name" value="molyb_syn"/>
    <property type="match status" value="1"/>
</dbReference>
<organism evidence="4 5">
    <name type="scientific">Lacticaseibacillus baoqingensis</name>
    <dbReference type="NCBI Taxonomy" id="2486013"/>
    <lineage>
        <taxon>Bacteria</taxon>
        <taxon>Bacillati</taxon>
        <taxon>Bacillota</taxon>
        <taxon>Bacilli</taxon>
        <taxon>Lactobacillales</taxon>
        <taxon>Lactobacillaceae</taxon>
        <taxon>Lacticaseibacillus</taxon>
    </lineage>
</organism>